<comment type="caution">
    <text evidence="1">The sequence shown here is derived from an EMBL/GenBank/DDBJ whole genome shotgun (WGS) entry which is preliminary data.</text>
</comment>
<dbReference type="AlphaFoldDB" id="A0A8X6GTQ6"/>
<evidence type="ECO:0000313" key="2">
    <source>
        <dbReference type="Proteomes" id="UP000887116"/>
    </source>
</evidence>
<accession>A0A8X6GTQ6</accession>
<reference evidence="1" key="1">
    <citation type="submission" date="2020-07" db="EMBL/GenBank/DDBJ databases">
        <title>Multicomponent nature underlies the extraordinary mechanical properties of spider dragline silk.</title>
        <authorList>
            <person name="Kono N."/>
            <person name="Nakamura H."/>
            <person name="Mori M."/>
            <person name="Yoshida Y."/>
            <person name="Ohtoshi R."/>
            <person name="Malay A.D."/>
            <person name="Moran D.A.P."/>
            <person name="Tomita M."/>
            <person name="Numata K."/>
            <person name="Arakawa K."/>
        </authorList>
    </citation>
    <scope>NUCLEOTIDE SEQUENCE</scope>
</reference>
<keyword evidence="2" id="KW-1185">Reference proteome</keyword>
<dbReference type="Proteomes" id="UP000887116">
    <property type="component" value="Unassembled WGS sequence"/>
</dbReference>
<gene>
    <name evidence="1" type="ORF">TNCT_65231</name>
</gene>
<dbReference type="EMBL" id="BMAO01016572">
    <property type="protein sequence ID" value="GFR09689.1"/>
    <property type="molecule type" value="Genomic_DNA"/>
</dbReference>
<sequence length="83" mass="9413">MVTTTLSMLRDVLDGRLVPLRRLFCALSYPEAIKASATGTMKSRSGFFRCLSLQYAIHELTTALINRRKNTFCDHLQAFRSNS</sequence>
<evidence type="ECO:0000313" key="1">
    <source>
        <dbReference type="EMBL" id="GFR09689.1"/>
    </source>
</evidence>
<proteinExistence type="predicted"/>
<name>A0A8X6GTQ6_TRICU</name>
<protein>
    <submittedName>
        <fullName evidence="1">Uncharacterized protein</fullName>
    </submittedName>
</protein>
<organism evidence="1 2">
    <name type="scientific">Trichonephila clavata</name>
    <name type="common">Joro spider</name>
    <name type="synonym">Nephila clavata</name>
    <dbReference type="NCBI Taxonomy" id="2740835"/>
    <lineage>
        <taxon>Eukaryota</taxon>
        <taxon>Metazoa</taxon>
        <taxon>Ecdysozoa</taxon>
        <taxon>Arthropoda</taxon>
        <taxon>Chelicerata</taxon>
        <taxon>Arachnida</taxon>
        <taxon>Araneae</taxon>
        <taxon>Araneomorphae</taxon>
        <taxon>Entelegynae</taxon>
        <taxon>Araneoidea</taxon>
        <taxon>Nephilidae</taxon>
        <taxon>Trichonephila</taxon>
    </lineage>
</organism>